<dbReference type="InterPro" id="IPR002654">
    <property type="entry name" value="Glyco_trans_25"/>
</dbReference>
<feature type="compositionally biased region" description="Polar residues" evidence="4">
    <location>
        <begin position="115"/>
        <end position="127"/>
    </location>
</feature>
<dbReference type="PANTHER" id="PTHR10730:SF53">
    <property type="entry name" value="GLYCOSYLTRANSFERASE 25 FAMILY MEMBER"/>
    <property type="match status" value="1"/>
</dbReference>
<evidence type="ECO:0000256" key="1">
    <source>
        <dbReference type="ARBA" id="ARBA00006721"/>
    </source>
</evidence>
<comment type="similarity">
    <text evidence="1">Belongs to the glycosyltransferase 25 family.</text>
</comment>
<keyword evidence="6" id="KW-1185">Reference proteome</keyword>
<organism evidence="5 6">
    <name type="scientific">Penicillium desertorum</name>
    <dbReference type="NCBI Taxonomy" id="1303715"/>
    <lineage>
        <taxon>Eukaryota</taxon>
        <taxon>Fungi</taxon>
        <taxon>Dikarya</taxon>
        <taxon>Ascomycota</taxon>
        <taxon>Pezizomycotina</taxon>
        <taxon>Eurotiomycetes</taxon>
        <taxon>Eurotiomycetidae</taxon>
        <taxon>Eurotiales</taxon>
        <taxon>Aspergillaceae</taxon>
        <taxon>Penicillium</taxon>
    </lineage>
</organism>
<dbReference type="GO" id="GO:0016740">
    <property type="term" value="F:transferase activity"/>
    <property type="evidence" value="ECO:0007669"/>
    <property type="project" value="UniProtKB-KW"/>
</dbReference>
<evidence type="ECO:0000256" key="2">
    <source>
        <dbReference type="ARBA" id="ARBA00022676"/>
    </source>
</evidence>
<dbReference type="PANTHER" id="PTHR10730">
    <property type="entry name" value="PROCOLLAGEN-LYSINE,2-OXOGLUTARATE 5-DIOXYGENASE/GLYCOSYLTRANSFERASE 25 FAMILY MEMBER"/>
    <property type="match status" value="1"/>
</dbReference>
<dbReference type="EMBL" id="JAPWDO010000003">
    <property type="protein sequence ID" value="KAJ5478263.1"/>
    <property type="molecule type" value="Genomic_DNA"/>
</dbReference>
<comment type="caution">
    <text evidence="5">The sequence shown here is derived from an EMBL/GenBank/DDBJ whole genome shotgun (WGS) entry which is preliminary data.</text>
</comment>
<feature type="region of interest" description="Disordered" evidence="4">
    <location>
        <begin position="115"/>
        <end position="142"/>
    </location>
</feature>
<evidence type="ECO:0000256" key="4">
    <source>
        <dbReference type="SAM" id="MobiDB-lite"/>
    </source>
</evidence>
<evidence type="ECO:0000313" key="5">
    <source>
        <dbReference type="EMBL" id="KAJ5478263.1"/>
    </source>
</evidence>
<protein>
    <recommendedName>
        <fullName evidence="7">Glycosyltransferase family 25 protein</fullName>
    </recommendedName>
</protein>
<dbReference type="OrthoDB" id="47375at2759"/>
<dbReference type="CDD" id="cd06532">
    <property type="entry name" value="Glyco_transf_25"/>
    <property type="match status" value="1"/>
</dbReference>
<dbReference type="Proteomes" id="UP001147760">
    <property type="component" value="Unassembled WGS sequence"/>
</dbReference>
<reference evidence="5" key="1">
    <citation type="submission" date="2022-12" db="EMBL/GenBank/DDBJ databases">
        <authorList>
            <person name="Petersen C."/>
        </authorList>
    </citation>
    <scope>NUCLEOTIDE SEQUENCE</scope>
    <source>
        <strain evidence="5">IBT 17660</strain>
    </source>
</reference>
<evidence type="ECO:0008006" key="7">
    <source>
        <dbReference type="Google" id="ProtNLM"/>
    </source>
</evidence>
<sequence>MKERTDKRDFLTLAASISGFKVEWLDGVRPDDLNPKAMPDGLDPSRVKPTVVACWRAHMNALVNVISNDYSTALVLEDDADWDLSLKSQLGEFARGLHALKGTNHKLLTEQTGISSGSADFQGSTTEPPGVDPPKSGSNNMAEDSTRFIYRAEMGCCMFGYAVTTRGARNILSALSIDHLDKPVDDALSELCAGANGRHKIECWAPFPNLIGTYRKAGSASRDSDIENNNAADFHEEQAWNMVYSTRRNIHQLVAAEEAVYSQWKDEDVPWSSRTIERKEFVYPGGYLVN</sequence>
<gene>
    <name evidence="5" type="ORF">N7530_003772</name>
</gene>
<evidence type="ECO:0000256" key="3">
    <source>
        <dbReference type="ARBA" id="ARBA00022679"/>
    </source>
</evidence>
<proteinExistence type="inferred from homology"/>
<dbReference type="AlphaFoldDB" id="A0A9W9WWZ3"/>
<keyword evidence="2" id="KW-0328">Glycosyltransferase</keyword>
<keyword evidence="3" id="KW-0808">Transferase</keyword>
<name>A0A9W9WWZ3_9EURO</name>
<evidence type="ECO:0000313" key="6">
    <source>
        <dbReference type="Proteomes" id="UP001147760"/>
    </source>
</evidence>
<accession>A0A9W9WWZ3</accession>
<dbReference type="InterPro" id="IPR050757">
    <property type="entry name" value="Collagen_mod_GT25"/>
</dbReference>
<reference evidence="5" key="2">
    <citation type="journal article" date="2023" name="IMA Fungus">
        <title>Comparative genomic study of the Penicillium genus elucidates a diverse pangenome and 15 lateral gene transfer events.</title>
        <authorList>
            <person name="Petersen C."/>
            <person name="Sorensen T."/>
            <person name="Nielsen M.R."/>
            <person name="Sondergaard T.E."/>
            <person name="Sorensen J.L."/>
            <person name="Fitzpatrick D.A."/>
            <person name="Frisvad J.C."/>
            <person name="Nielsen K.L."/>
        </authorList>
    </citation>
    <scope>NUCLEOTIDE SEQUENCE</scope>
    <source>
        <strain evidence="5">IBT 17660</strain>
    </source>
</reference>